<keyword evidence="5" id="KW-0540">Nuclease</keyword>
<dbReference type="GO" id="GO:0004519">
    <property type="term" value="F:endonuclease activity"/>
    <property type="evidence" value="ECO:0007669"/>
    <property type="project" value="UniProtKB-KW"/>
</dbReference>
<dbReference type="SUPFAM" id="SSF116734">
    <property type="entry name" value="DNA methylase specificity domain"/>
    <property type="match status" value="1"/>
</dbReference>
<dbReference type="EMBL" id="JBHUFP010000003">
    <property type="protein sequence ID" value="MFD1805075.1"/>
    <property type="molecule type" value="Genomic_DNA"/>
</dbReference>
<dbReference type="Proteomes" id="UP001597420">
    <property type="component" value="Unassembled WGS sequence"/>
</dbReference>
<gene>
    <name evidence="5" type="ORF">ACFSAV_01555</name>
</gene>
<dbReference type="InterPro" id="IPR052021">
    <property type="entry name" value="Type-I_RS_S_subunit"/>
</dbReference>
<feature type="domain" description="Type I restriction modification DNA specificity" evidence="4">
    <location>
        <begin position="3"/>
        <end position="167"/>
    </location>
</feature>
<keyword evidence="5" id="KW-0255">Endonuclease</keyword>
<keyword evidence="5" id="KW-0378">Hydrolase</keyword>
<dbReference type="Gene3D" id="3.90.220.20">
    <property type="entry name" value="DNA methylase specificity domains"/>
    <property type="match status" value="1"/>
</dbReference>
<comment type="caution">
    <text evidence="5">The sequence shown here is derived from an EMBL/GenBank/DDBJ whole genome shotgun (WGS) entry which is preliminary data.</text>
</comment>
<evidence type="ECO:0000256" key="1">
    <source>
        <dbReference type="ARBA" id="ARBA00010923"/>
    </source>
</evidence>
<dbReference type="CDD" id="cd16961">
    <property type="entry name" value="RMtype1_S_TRD-CR_like"/>
    <property type="match status" value="1"/>
</dbReference>
<evidence type="ECO:0000313" key="5">
    <source>
        <dbReference type="EMBL" id="MFD1805075.1"/>
    </source>
</evidence>
<keyword evidence="2" id="KW-0680">Restriction system</keyword>
<dbReference type="InterPro" id="IPR044946">
    <property type="entry name" value="Restrct_endonuc_typeI_TRD_sf"/>
</dbReference>
<name>A0ABW4NR29_9PAST</name>
<keyword evidence="6" id="KW-1185">Reference proteome</keyword>
<dbReference type="InterPro" id="IPR000055">
    <property type="entry name" value="Restrct_endonuc_typeI_TRD"/>
</dbReference>
<evidence type="ECO:0000259" key="4">
    <source>
        <dbReference type="Pfam" id="PF01420"/>
    </source>
</evidence>
<dbReference type="PANTHER" id="PTHR30408:SF12">
    <property type="entry name" value="TYPE I RESTRICTION ENZYME MJAVIII SPECIFICITY SUBUNIT"/>
    <property type="match status" value="1"/>
</dbReference>
<comment type="similarity">
    <text evidence="1">Belongs to the type-I restriction system S methylase family.</text>
</comment>
<dbReference type="PANTHER" id="PTHR30408">
    <property type="entry name" value="TYPE-1 RESTRICTION ENZYME ECOKI SPECIFICITY PROTEIN"/>
    <property type="match status" value="1"/>
</dbReference>
<dbReference type="Pfam" id="PF01420">
    <property type="entry name" value="Methylase_S"/>
    <property type="match status" value="1"/>
</dbReference>
<dbReference type="RefSeq" id="WP_379095425.1">
    <property type="nucleotide sequence ID" value="NZ_JBHUFP010000003.1"/>
</dbReference>
<proteinExistence type="inferred from homology"/>
<evidence type="ECO:0000256" key="3">
    <source>
        <dbReference type="ARBA" id="ARBA00023125"/>
    </source>
</evidence>
<accession>A0ABW4NR29</accession>
<evidence type="ECO:0000313" key="6">
    <source>
        <dbReference type="Proteomes" id="UP001597420"/>
    </source>
</evidence>
<reference evidence="6" key="1">
    <citation type="journal article" date="2019" name="Int. J. Syst. Evol. Microbiol.">
        <title>The Global Catalogue of Microorganisms (GCM) 10K type strain sequencing project: providing services to taxonomists for standard genome sequencing and annotation.</title>
        <authorList>
            <consortium name="The Broad Institute Genomics Platform"/>
            <consortium name="The Broad Institute Genome Sequencing Center for Infectious Disease"/>
            <person name="Wu L."/>
            <person name="Ma J."/>
        </authorList>
    </citation>
    <scope>NUCLEOTIDE SEQUENCE [LARGE SCALE GENOMIC DNA]</scope>
    <source>
        <strain evidence="6">CCM 7950</strain>
    </source>
</reference>
<organism evidence="5 6">
    <name type="scientific">Pasteurella oralis</name>
    <dbReference type="NCBI Taxonomy" id="1071947"/>
    <lineage>
        <taxon>Bacteria</taxon>
        <taxon>Pseudomonadati</taxon>
        <taxon>Pseudomonadota</taxon>
        <taxon>Gammaproteobacteria</taxon>
        <taxon>Pasteurellales</taxon>
        <taxon>Pasteurellaceae</taxon>
        <taxon>Pasteurella</taxon>
    </lineage>
</organism>
<evidence type="ECO:0000256" key="2">
    <source>
        <dbReference type="ARBA" id="ARBA00022747"/>
    </source>
</evidence>
<protein>
    <submittedName>
        <fullName evidence="5">Restriction endonuclease subunit S</fullName>
    </submittedName>
</protein>
<sequence length="201" mass="23170">MEKLSDIAQIRAGFPFRGKIPEGEQHFVVQMKNISLDGEIAWQACDKTNIEKSHTDWLEDGDILLSAKGERNYAVLVKNVEKQKAVASPHLFVMRVKHHNVLPAFLVWLLNQRVVQKYFEQNAEGSGMKNIRRPILENTPVIIPSLQKQQTIVALAHNLKQQRKLLEKLMATEEQMMIGIARSIREEQKYTKWSNEEIDTV</sequence>
<keyword evidence="3" id="KW-0238">DNA-binding</keyword>